<evidence type="ECO:0000313" key="2">
    <source>
        <dbReference type="EMBL" id="BCB86975.1"/>
    </source>
</evidence>
<evidence type="ECO:0000313" key="3">
    <source>
        <dbReference type="Proteomes" id="UP000503011"/>
    </source>
</evidence>
<dbReference type="KEGG" id="psuu:Psuf_042880"/>
<proteinExistence type="predicted"/>
<name>A0A6F8YLF8_9ACTN</name>
<dbReference type="EMBL" id="AP022871">
    <property type="protein sequence ID" value="BCB86975.1"/>
    <property type="molecule type" value="Genomic_DNA"/>
</dbReference>
<reference evidence="2 3" key="1">
    <citation type="submission" date="2020-03" db="EMBL/GenBank/DDBJ databases">
        <title>Whole genome shotgun sequence of Phytohabitans suffuscus NBRC 105367.</title>
        <authorList>
            <person name="Komaki H."/>
            <person name="Tamura T."/>
        </authorList>
    </citation>
    <scope>NUCLEOTIDE SEQUENCE [LARGE SCALE GENOMIC DNA]</scope>
    <source>
        <strain evidence="2 3">NBRC 105367</strain>
    </source>
</reference>
<keyword evidence="3" id="KW-1185">Reference proteome</keyword>
<sequence>MGLERRPQKAQTAARDLEHRYHLHHVAPADRTSHRRPKPAEQNKAARQRRAEIPRDQLRRHVRTAAAAATNQTEFFRHLRAHGVLIRLRHSTTNPRQVTGYAVGLPLHRTGAGDTVWYGGGRLAPDLTLPAYANDGPTTVIRRPAHISGQPRSTTPPQPPNAPHTASPTQTKPPRSPRPPRTCWPSQPALCKAIGEDRSAASWTPSTAPHANHKDDQDQTSLPNSAPWPG</sequence>
<feature type="region of interest" description="Disordered" evidence="1">
    <location>
        <begin position="134"/>
        <end position="230"/>
    </location>
</feature>
<protein>
    <submittedName>
        <fullName evidence="2">Uncharacterized protein</fullName>
    </submittedName>
</protein>
<gene>
    <name evidence="2" type="ORF">Psuf_042880</name>
</gene>
<dbReference type="Proteomes" id="UP000503011">
    <property type="component" value="Chromosome"/>
</dbReference>
<dbReference type="AlphaFoldDB" id="A0A6F8YLF8"/>
<reference evidence="2 3" key="2">
    <citation type="submission" date="2020-03" db="EMBL/GenBank/DDBJ databases">
        <authorList>
            <person name="Ichikawa N."/>
            <person name="Kimura A."/>
            <person name="Kitahashi Y."/>
            <person name="Uohara A."/>
        </authorList>
    </citation>
    <scope>NUCLEOTIDE SEQUENCE [LARGE SCALE GENOMIC DNA]</scope>
    <source>
        <strain evidence="2 3">NBRC 105367</strain>
    </source>
</reference>
<feature type="region of interest" description="Disordered" evidence="1">
    <location>
        <begin position="1"/>
        <end position="55"/>
    </location>
</feature>
<evidence type="ECO:0000256" key="1">
    <source>
        <dbReference type="SAM" id="MobiDB-lite"/>
    </source>
</evidence>
<accession>A0A6F8YLF8</accession>
<organism evidence="2 3">
    <name type="scientific">Phytohabitans suffuscus</name>
    <dbReference type="NCBI Taxonomy" id="624315"/>
    <lineage>
        <taxon>Bacteria</taxon>
        <taxon>Bacillati</taxon>
        <taxon>Actinomycetota</taxon>
        <taxon>Actinomycetes</taxon>
        <taxon>Micromonosporales</taxon>
        <taxon>Micromonosporaceae</taxon>
    </lineage>
</organism>